<accession>A0A7X4KKX9</accession>
<dbReference type="PANTHER" id="PTHR30204">
    <property type="entry name" value="REDOX-CYCLING DRUG-SENSING TRANSCRIPTIONAL ACTIVATOR SOXR"/>
    <property type="match status" value="1"/>
</dbReference>
<name>A0A7X4KKX9_9BURK</name>
<sequence length="322" mass="33813">MAETVPKGAYRSGVAARLAGLPVETLRVWERRYGVSGADRSPHGQRLYSAEQVRRLGLLKRVVDLGHPIGMVAALSFEELAVMAGSLPQQDAAPDDGAAAVPLRVAVVGAAMARRLAAVRTAPPLDIIHTCATLEALPAALPGLPADVLLIESSEMSADTLPLIAAARAAAPGAALVVMYRFCDSATVRRLREQGCLVARVPADPAEVAVLCSSALAGHPLQAVLPVTPAPSPRRLDEQALAVLASAPNSINCECPRHLADILMMLGSFERYSQQCASRNADDAALHQELCNTAGQARMMLETALERLARADGLPLPPSLAE</sequence>
<protein>
    <submittedName>
        <fullName evidence="6">MerR family transcriptional regulator</fullName>
    </submittedName>
</protein>
<keyword evidence="4" id="KW-0804">Transcription</keyword>
<evidence type="ECO:0000313" key="6">
    <source>
        <dbReference type="EMBL" id="MYN06190.1"/>
    </source>
</evidence>
<dbReference type="AlphaFoldDB" id="A0A7X4KKX9"/>
<keyword evidence="3" id="KW-0238">DNA-binding</keyword>
<dbReference type="SMART" id="SM00422">
    <property type="entry name" value="HTH_MERR"/>
    <property type="match status" value="1"/>
</dbReference>
<dbReference type="GO" id="GO:0003700">
    <property type="term" value="F:DNA-binding transcription factor activity"/>
    <property type="evidence" value="ECO:0007669"/>
    <property type="project" value="InterPro"/>
</dbReference>
<dbReference type="SUPFAM" id="SSF46955">
    <property type="entry name" value="Putative DNA-binding domain"/>
    <property type="match status" value="1"/>
</dbReference>
<evidence type="ECO:0000256" key="3">
    <source>
        <dbReference type="ARBA" id="ARBA00023125"/>
    </source>
</evidence>
<dbReference type="GO" id="GO:0003677">
    <property type="term" value="F:DNA binding"/>
    <property type="evidence" value="ECO:0007669"/>
    <property type="project" value="UniProtKB-KW"/>
</dbReference>
<feature type="domain" description="HTH merR-type" evidence="5">
    <location>
        <begin position="9"/>
        <end position="78"/>
    </location>
</feature>
<dbReference type="RefSeq" id="WP_161070579.1">
    <property type="nucleotide sequence ID" value="NZ_WWCU01000002.1"/>
</dbReference>
<dbReference type="InterPro" id="IPR000551">
    <property type="entry name" value="MerR-type_HTH_dom"/>
</dbReference>
<dbReference type="CDD" id="cd01104">
    <property type="entry name" value="HTH_MlrA-CarA"/>
    <property type="match status" value="1"/>
</dbReference>
<reference evidence="6 7" key="1">
    <citation type="submission" date="2019-12" db="EMBL/GenBank/DDBJ databases">
        <title>Novel species isolated from a subtropical stream in China.</title>
        <authorList>
            <person name="Lu H."/>
        </authorList>
    </citation>
    <scope>NUCLEOTIDE SEQUENCE [LARGE SCALE GENOMIC DNA]</scope>
    <source>
        <strain evidence="6 7">FT127W</strain>
    </source>
</reference>
<evidence type="ECO:0000256" key="1">
    <source>
        <dbReference type="ARBA" id="ARBA00022491"/>
    </source>
</evidence>
<evidence type="ECO:0000256" key="2">
    <source>
        <dbReference type="ARBA" id="ARBA00023015"/>
    </source>
</evidence>
<organism evidence="6 7">
    <name type="scientific">Pseudoduganella aquatica</name>
    <dbReference type="NCBI Taxonomy" id="2660641"/>
    <lineage>
        <taxon>Bacteria</taxon>
        <taxon>Pseudomonadati</taxon>
        <taxon>Pseudomonadota</taxon>
        <taxon>Betaproteobacteria</taxon>
        <taxon>Burkholderiales</taxon>
        <taxon>Oxalobacteraceae</taxon>
        <taxon>Telluria group</taxon>
        <taxon>Pseudoduganella</taxon>
    </lineage>
</organism>
<dbReference type="InterPro" id="IPR009061">
    <property type="entry name" value="DNA-bd_dom_put_sf"/>
</dbReference>
<dbReference type="Gene3D" id="1.10.1660.10">
    <property type="match status" value="1"/>
</dbReference>
<gene>
    <name evidence="6" type="ORF">GTP77_02440</name>
</gene>
<dbReference type="Proteomes" id="UP000450676">
    <property type="component" value="Unassembled WGS sequence"/>
</dbReference>
<keyword evidence="7" id="KW-1185">Reference proteome</keyword>
<comment type="caution">
    <text evidence="6">The sequence shown here is derived from an EMBL/GenBank/DDBJ whole genome shotgun (WGS) entry which is preliminary data.</text>
</comment>
<evidence type="ECO:0000313" key="7">
    <source>
        <dbReference type="Proteomes" id="UP000450676"/>
    </source>
</evidence>
<dbReference type="PANTHER" id="PTHR30204:SF69">
    <property type="entry name" value="MERR-FAMILY TRANSCRIPTIONAL REGULATOR"/>
    <property type="match status" value="1"/>
</dbReference>
<dbReference type="Pfam" id="PF13411">
    <property type="entry name" value="MerR_1"/>
    <property type="match status" value="1"/>
</dbReference>
<dbReference type="InterPro" id="IPR047057">
    <property type="entry name" value="MerR_fam"/>
</dbReference>
<dbReference type="EMBL" id="WWCU01000002">
    <property type="protein sequence ID" value="MYN06190.1"/>
    <property type="molecule type" value="Genomic_DNA"/>
</dbReference>
<keyword evidence="2" id="KW-0805">Transcription regulation</keyword>
<keyword evidence="1" id="KW-0678">Repressor</keyword>
<proteinExistence type="predicted"/>
<dbReference type="PROSITE" id="PS50937">
    <property type="entry name" value="HTH_MERR_2"/>
    <property type="match status" value="1"/>
</dbReference>
<evidence type="ECO:0000259" key="5">
    <source>
        <dbReference type="PROSITE" id="PS50937"/>
    </source>
</evidence>
<evidence type="ECO:0000256" key="4">
    <source>
        <dbReference type="ARBA" id="ARBA00023163"/>
    </source>
</evidence>